<dbReference type="RefSeq" id="XP_035829192.1">
    <property type="nucleotide sequence ID" value="XM_035973299.1"/>
</dbReference>
<dbReference type="InterPro" id="IPR015421">
    <property type="entry name" value="PyrdxlP-dep_Trfase_major"/>
</dbReference>
<protein>
    <submittedName>
        <fullName evidence="2">Uncharacterized protein LOC101852445</fullName>
    </submittedName>
</protein>
<gene>
    <name evidence="2" type="primary">LOC101852445</name>
</gene>
<dbReference type="Pfam" id="PF01041">
    <property type="entry name" value="DegT_DnrJ_EryC1"/>
    <property type="match status" value="1"/>
</dbReference>
<evidence type="ECO:0000313" key="2">
    <source>
        <dbReference type="RefSeq" id="XP_035829192.1"/>
    </source>
</evidence>
<dbReference type="SUPFAM" id="SSF53383">
    <property type="entry name" value="PLP-dependent transferases"/>
    <property type="match status" value="1"/>
</dbReference>
<dbReference type="Proteomes" id="UP000694888">
    <property type="component" value="Unplaced"/>
</dbReference>
<reference evidence="2" key="1">
    <citation type="submission" date="2025-08" db="UniProtKB">
        <authorList>
            <consortium name="RefSeq"/>
        </authorList>
    </citation>
    <scope>IDENTIFICATION</scope>
</reference>
<dbReference type="InterPro" id="IPR015424">
    <property type="entry name" value="PyrdxlP-dep_Trfase"/>
</dbReference>
<dbReference type="PANTHER" id="PTHR30244">
    <property type="entry name" value="TRANSAMINASE"/>
    <property type="match status" value="1"/>
</dbReference>
<accession>A0ABM1W3E9</accession>
<keyword evidence="1" id="KW-1185">Reference proteome</keyword>
<dbReference type="PANTHER" id="PTHR30244:SF34">
    <property type="entry name" value="DTDP-4-AMINO-4,6-DIDEOXYGALACTOSE TRANSAMINASE"/>
    <property type="match status" value="1"/>
</dbReference>
<dbReference type="GeneID" id="101852445"/>
<sequence>MSYSALPYFPVIIDASLGDFKYAADQCMRSHTMGQRAELVQTLTKIWMSEANANSVLPSLSVRSGFDLFLQAKRFPRGSEVIMSAVNIPDMGRIVQSHGLSIVPLDISIDSLEPKIESLPSLISPKTVAIVVAHLCGRWIDMDPIISAARMYGLTVVEDCAECFCGFDHLGHPESDISLFSFGTIKFSTSFGGCIAKVRDSEVFQTMSSLQNNYPVQTPSMYLKKVLKLAVLYTWMQVKPFPQVGREVLCRLGVDYKAKFVKMMRGFPDKMLESIRCQPSSALLATMAYRHQNFTRSNFDLQRLKGEYFLSRLPAGFEKVGHSAEINNFWLFPVLTVSFPVFYWNYHLINHWGKRLLTKTLYFLKIILQDSAAVNKRYPHEAKYMIDHVLYLPVNKRVPFKDLDKMLKACELAFALSRQPDRKSGGELKLQLKSKL</sequence>
<dbReference type="Gene3D" id="3.40.640.10">
    <property type="entry name" value="Type I PLP-dependent aspartate aminotransferase-like (Major domain)"/>
    <property type="match status" value="1"/>
</dbReference>
<evidence type="ECO:0000313" key="1">
    <source>
        <dbReference type="Proteomes" id="UP000694888"/>
    </source>
</evidence>
<organism evidence="1 2">
    <name type="scientific">Aplysia californica</name>
    <name type="common">California sea hare</name>
    <dbReference type="NCBI Taxonomy" id="6500"/>
    <lineage>
        <taxon>Eukaryota</taxon>
        <taxon>Metazoa</taxon>
        <taxon>Spiralia</taxon>
        <taxon>Lophotrochozoa</taxon>
        <taxon>Mollusca</taxon>
        <taxon>Gastropoda</taxon>
        <taxon>Heterobranchia</taxon>
        <taxon>Euthyneura</taxon>
        <taxon>Tectipleura</taxon>
        <taxon>Aplysiida</taxon>
        <taxon>Aplysioidea</taxon>
        <taxon>Aplysiidae</taxon>
        <taxon>Aplysia</taxon>
    </lineage>
</organism>
<name>A0ABM1W3E9_APLCA</name>
<proteinExistence type="predicted"/>
<dbReference type="InterPro" id="IPR000653">
    <property type="entry name" value="DegT/StrS_aminotransferase"/>
</dbReference>